<keyword evidence="2" id="KW-0812">Transmembrane</keyword>
<dbReference type="EMBL" id="CAHIKZ030002790">
    <property type="protein sequence ID" value="CAE1292283.1"/>
    <property type="molecule type" value="Genomic_DNA"/>
</dbReference>
<accession>A0A812DB97</accession>
<protein>
    <submittedName>
        <fullName evidence="3">Uncharacterized protein</fullName>
    </submittedName>
</protein>
<gene>
    <name evidence="3" type="ORF">SPHA_49198</name>
</gene>
<keyword evidence="2" id="KW-0472">Membrane</keyword>
<proteinExistence type="predicted"/>
<comment type="caution">
    <text evidence="3">The sequence shown here is derived from an EMBL/GenBank/DDBJ whole genome shotgun (WGS) entry which is preliminary data.</text>
</comment>
<feature type="transmembrane region" description="Helical" evidence="2">
    <location>
        <begin position="51"/>
        <end position="70"/>
    </location>
</feature>
<reference evidence="3" key="1">
    <citation type="submission" date="2021-01" db="EMBL/GenBank/DDBJ databases">
        <authorList>
            <person name="Li R."/>
            <person name="Bekaert M."/>
        </authorList>
    </citation>
    <scope>NUCLEOTIDE SEQUENCE</scope>
    <source>
        <strain evidence="3">Farmed</strain>
    </source>
</reference>
<dbReference type="Proteomes" id="UP000597762">
    <property type="component" value="Unassembled WGS sequence"/>
</dbReference>
<sequence length="315" mass="35121">MDRTVSRRSEPSSRTALMGEQPNPWNILQPQVAKSRHRGAKPSRRFATTDFFATLCPLCFKVHLLAAYLLPKLRYQFAEFLQDTSLKRLGILYLTTCVGTSNTRLRTYNTRDPSHITVPTNINVVPIDYALRLALGAGLTCADERCAGTLGLSARGHLTPLTLLMSAFALLIPPRPITRHLHRLTERSLPRDQRSNPGFDRFGDLSWRSGLFPSSRRTLAPAVCLPRLFRFRSPLLTESRLMSFPPGTEMFQFSGFASKPMYSVYLNTLRPTHSVRSVQPSGQLIKRIAPEISQAITSFAAPVSSPGIHPSSSTN</sequence>
<evidence type="ECO:0000313" key="3">
    <source>
        <dbReference type="EMBL" id="CAE1292283.1"/>
    </source>
</evidence>
<evidence type="ECO:0000256" key="1">
    <source>
        <dbReference type="SAM" id="MobiDB-lite"/>
    </source>
</evidence>
<feature type="region of interest" description="Disordered" evidence="1">
    <location>
        <begin position="1"/>
        <end position="21"/>
    </location>
</feature>
<feature type="compositionally biased region" description="Basic and acidic residues" evidence="1">
    <location>
        <begin position="1"/>
        <end position="11"/>
    </location>
</feature>
<dbReference type="OrthoDB" id="6074510at2759"/>
<evidence type="ECO:0000313" key="4">
    <source>
        <dbReference type="Proteomes" id="UP000597762"/>
    </source>
</evidence>
<name>A0A812DB97_ACAPH</name>
<keyword evidence="4" id="KW-1185">Reference proteome</keyword>
<dbReference type="AlphaFoldDB" id="A0A812DB97"/>
<organism evidence="3 4">
    <name type="scientific">Acanthosepion pharaonis</name>
    <name type="common">Pharaoh cuttlefish</name>
    <name type="synonym">Sepia pharaonis</name>
    <dbReference type="NCBI Taxonomy" id="158019"/>
    <lineage>
        <taxon>Eukaryota</taxon>
        <taxon>Metazoa</taxon>
        <taxon>Spiralia</taxon>
        <taxon>Lophotrochozoa</taxon>
        <taxon>Mollusca</taxon>
        <taxon>Cephalopoda</taxon>
        <taxon>Coleoidea</taxon>
        <taxon>Decapodiformes</taxon>
        <taxon>Sepiida</taxon>
        <taxon>Sepiina</taxon>
        <taxon>Sepiidae</taxon>
        <taxon>Acanthosepion</taxon>
    </lineage>
</organism>
<dbReference type="AntiFam" id="ANF00005">
    <property type="entry name" value="Antisense to 23S rRNA"/>
</dbReference>
<keyword evidence="2" id="KW-1133">Transmembrane helix</keyword>
<evidence type="ECO:0000256" key="2">
    <source>
        <dbReference type="SAM" id="Phobius"/>
    </source>
</evidence>